<gene>
    <name evidence="2" type="ORF">FKG94_21980</name>
</gene>
<keyword evidence="1" id="KW-0732">Signal</keyword>
<dbReference type="AlphaFoldDB" id="A0A545SYZ4"/>
<dbReference type="Pfam" id="PF11932">
    <property type="entry name" value="DUF3450"/>
    <property type="match status" value="1"/>
</dbReference>
<evidence type="ECO:0000256" key="1">
    <source>
        <dbReference type="SAM" id="SignalP"/>
    </source>
</evidence>
<proteinExistence type="predicted"/>
<comment type="caution">
    <text evidence="2">The sequence shown here is derived from an EMBL/GenBank/DDBJ whole genome shotgun (WGS) entry which is preliminary data.</text>
</comment>
<feature type="signal peptide" evidence="1">
    <location>
        <begin position="1"/>
        <end position="33"/>
    </location>
</feature>
<sequence>MKIFKKSMEFYVKKIIRCSTAFFIALASHITVADQLDELIDAGAQRLGENQQAQATVGRIHEQTDALVTEYQEQLKALDGLKVYNQLLALQITGQEEERATLSASIANATVIERQIVPLLLRMVDSLETFIGLDVPFLFDERLQRTHALRRLLQRPDLSVAEKCRRVFEAYQIENEYGRTLESYKGKLNLADRTYDVDYLRIGRIALLYRSVGNDEFGYWDQQQRDWVPVTASHYRRNIDKGLKMARQEMAPDLLTIPITPVESVVQ</sequence>
<dbReference type="Proteomes" id="UP000319732">
    <property type="component" value="Unassembled WGS sequence"/>
</dbReference>
<name>A0A545SYZ4_9GAMM</name>
<dbReference type="InterPro" id="IPR016866">
    <property type="entry name" value="UCP028069"/>
</dbReference>
<accession>A0A545SYZ4</accession>
<dbReference type="OrthoDB" id="5880116at2"/>
<protein>
    <submittedName>
        <fullName evidence="2">DUF3450 domain-containing protein</fullName>
    </submittedName>
</protein>
<evidence type="ECO:0000313" key="3">
    <source>
        <dbReference type="Proteomes" id="UP000319732"/>
    </source>
</evidence>
<dbReference type="EMBL" id="VHSG01000025">
    <property type="protein sequence ID" value="TQV70188.1"/>
    <property type="molecule type" value="Genomic_DNA"/>
</dbReference>
<reference evidence="2 3" key="1">
    <citation type="submission" date="2019-06" db="EMBL/GenBank/DDBJ databases">
        <title>Whole genome sequence for Cellvibrionaceae sp. R142.</title>
        <authorList>
            <person name="Wang G."/>
        </authorList>
    </citation>
    <scope>NUCLEOTIDE SEQUENCE [LARGE SCALE GENOMIC DNA]</scope>
    <source>
        <strain evidence="2 3">R142</strain>
    </source>
</reference>
<dbReference type="PIRSF" id="PIRSF028069">
    <property type="entry name" value="UCP028069"/>
    <property type="match status" value="1"/>
</dbReference>
<feature type="chain" id="PRO_5022065073" evidence="1">
    <location>
        <begin position="34"/>
        <end position="267"/>
    </location>
</feature>
<evidence type="ECO:0000313" key="2">
    <source>
        <dbReference type="EMBL" id="TQV70188.1"/>
    </source>
</evidence>
<organism evidence="2 3">
    <name type="scientific">Exilibacterium tricleocarpae</name>
    <dbReference type="NCBI Taxonomy" id="2591008"/>
    <lineage>
        <taxon>Bacteria</taxon>
        <taxon>Pseudomonadati</taxon>
        <taxon>Pseudomonadota</taxon>
        <taxon>Gammaproteobacteria</taxon>
        <taxon>Cellvibrionales</taxon>
        <taxon>Cellvibrionaceae</taxon>
        <taxon>Exilibacterium</taxon>
    </lineage>
</organism>
<keyword evidence="3" id="KW-1185">Reference proteome</keyword>